<evidence type="ECO:0000256" key="5">
    <source>
        <dbReference type="ARBA" id="ARBA00022679"/>
    </source>
</evidence>
<dbReference type="InterPro" id="IPR040692">
    <property type="entry name" value="UGGT_TRXL_3"/>
</dbReference>
<comment type="similarity">
    <text evidence="4">Belongs to the glycosyltransferase 8 family.</text>
</comment>
<evidence type="ECO:0000313" key="16">
    <source>
        <dbReference type="Proteomes" id="UP000078113"/>
    </source>
</evidence>
<name>A0A8X7NFR8_9BASI</name>
<evidence type="ECO:0000259" key="13">
    <source>
        <dbReference type="Pfam" id="PF18403"/>
    </source>
</evidence>
<accession>A0A8X7NFR8</accession>
<evidence type="ECO:0000256" key="9">
    <source>
        <dbReference type="SAM" id="MobiDB-lite"/>
    </source>
</evidence>
<dbReference type="PANTHER" id="PTHR11226:SF0">
    <property type="entry name" value="UDP-GLUCOSE:GLYCOPROTEIN GLUCOSYLTRANSFERASE"/>
    <property type="match status" value="1"/>
</dbReference>
<evidence type="ECO:0000256" key="7">
    <source>
        <dbReference type="ARBA" id="ARBA00022824"/>
    </source>
</evidence>
<feature type="region of interest" description="Disordered" evidence="9">
    <location>
        <begin position="305"/>
        <end position="330"/>
    </location>
</feature>
<evidence type="ECO:0008006" key="17">
    <source>
        <dbReference type="Google" id="ProtNLM"/>
    </source>
</evidence>
<dbReference type="InterPro" id="IPR029044">
    <property type="entry name" value="Nucleotide-diphossugar_trans"/>
</dbReference>
<dbReference type="Gene3D" id="3.90.550.10">
    <property type="entry name" value="Spore Coat Polysaccharide Biosynthesis Protein SpsA, Chain A"/>
    <property type="match status" value="1"/>
</dbReference>
<dbReference type="Pfam" id="PF06427">
    <property type="entry name" value="UDP-g_GGTase"/>
    <property type="match status" value="1"/>
</dbReference>
<feature type="domain" description="UDP-glucose:glycoprotein glucosyltransferase thioredoxin-like" evidence="13">
    <location>
        <begin position="891"/>
        <end position="1140"/>
    </location>
</feature>
<dbReference type="InterPro" id="IPR009448">
    <property type="entry name" value="UDP-g_GGtrans"/>
</dbReference>
<feature type="domain" description="Glucosyltransferase 24 catalytic" evidence="14">
    <location>
        <begin position="1472"/>
        <end position="1738"/>
    </location>
</feature>
<evidence type="ECO:0000259" key="11">
    <source>
        <dbReference type="Pfam" id="PF18401"/>
    </source>
</evidence>
<proteinExistence type="inferred from homology"/>
<feature type="domain" description="UGGT thioredoxin-like" evidence="11">
    <location>
        <begin position="412"/>
        <end position="555"/>
    </location>
</feature>
<dbReference type="SUPFAM" id="SSF53448">
    <property type="entry name" value="Nucleotide-diphospho-sugar transferases"/>
    <property type="match status" value="1"/>
</dbReference>
<evidence type="ECO:0000259" key="12">
    <source>
        <dbReference type="Pfam" id="PF18402"/>
    </source>
</evidence>
<dbReference type="Pfam" id="PF18404">
    <property type="entry name" value="Glyco_transf_24"/>
    <property type="match status" value="1"/>
</dbReference>
<evidence type="ECO:0000256" key="8">
    <source>
        <dbReference type="ARBA" id="ARBA00023180"/>
    </source>
</evidence>
<feature type="compositionally biased region" description="Basic and acidic residues" evidence="9">
    <location>
        <begin position="314"/>
        <end position="327"/>
    </location>
</feature>
<keyword evidence="16" id="KW-1185">Reference proteome</keyword>
<evidence type="ECO:0000256" key="2">
    <source>
        <dbReference type="ARBA" id="ARBA00004319"/>
    </source>
</evidence>
<comment type="pathway">
    <text evidence="3">Protein modification; protein glycosylation.</text>
</comment>
<dbReference type="GO" id="GO:0005788">
    <property type="term" value="C:endoplasmic reticulum lumen"/>
    <property type="evidence" value="ECO:0007669"/>
    <property type="project" value="UniProtKB-SubCell"/>
</dbReference>
<keyword evidence="5" id="KW-0808">Transferase</keyword>
<evidence type="ECO:0000256" key="4">
    <source>
        <dbReference type="ARBA" id="ARBA00006351"/>
    </source>
</evidence>
<feature type="compositionally biased region" description="Basic and acidic residues" evidence="9">
    <location>
        <begin position="1765"/>
        <end position="1778"/>
    </location>
</feature>
<feature type="domain" description="UGGT thioredoxin-like" evidence="10">
    <location>
        <begin position="58"/>
        <end position="301"/>
    </location>
</feature>
<dbReference type="GO" id="GO:0018279">
    <property type="term" value="P:protein N-linked glycosylation via asparagine"/>
    <property type="evidence" value="ECO:0007669"/>
    <property type="project" value="TreeGrafter"/>
</dbReference>
<dbReference type="GO" id="GO:0051082">
    <property type="term" value="F:unfolded protein binding"/>
    <property type="evidence" value="ECO:0007669"/>
    <property type="project" value="TreeGrafter"/>
</dbReference>
<dbReference type="InterPro" id="IPR040525">
    <property type="entry name" value="UGGT_TRXL_4"/>
</dbReference>
<evidence type="ECO:0000313" key="15">
    <source>
        <dbReference type="EMBL" id="KAE8272258.1"/>
    </source>
</evidence>
<dbReference type="Pfam" id="PF18401">
    <property type="entry name" value="Thioredoxin_13"/>
    <property type="match status" value="1"/>
</dbReference>
<sequence>MRVVRAFVIAGAVAVASSVWTLLQGGNLVHAASTSASSASSGSSPPISIRLRGPWSVQPPLLLEILEAVASEEPDSFFPFATHLTGPWALAELGSGKAQDAGLALAQASTRQIYRAAHAHLDKHAYLADPAVRQNFNLSLALHAGAPKVEAFWQVYATNGLESRWEDYVKGNLKGSQEDVREECGSWVDFAGQVICTNQELRESLSKATAKEPQIPYPALLPFDHVLPAKLPASVASLAGRAKSQQKAAYTAVLYGDPYSSNFWALHTTLFEHALGTRVKEGDASTEVPQFRYILRWRPPAIRLAHQTSDDNEESAKAKSAREEPYHRQNSYLSSYGGALDLKKVDYLVIDDRKLKHSSSSADAGSDADSSHSPALLALEDRQKEREEQSFMRKLLAGGEVATNEGNTTAGNLADLTPDELETLGMRASTLVLQSPDPLVTLRQLSHNFPTYAVALARGFEDRVAEGGTEDKERSFDAAQEIYSRQGYGVQAGSSDLWLNGRGLVESELWPLSLLDLLRKERLTIRALESVHPSLNRTQAVDLLQYPPIHRAMQDTKSSGGPPGAPSEDVEVTFFDASDRIERRALANGDVMAEEVQGPITYWNDIEKDDHYKRYSKNLASLLRPAWPGSLPTVRRNLFNVVIVMDLRRRETIRVLSETVAMTIPRLGLRWGFVPGGLEISPETKEGKDSLQLARLYYLAFLNLDIPQVTTMFLRLSSKVSSDRFVELSVVRQELLAALKHAGRTAPTSGTDSEQTKDWTQYVDDVLLQGKVKEVEQLVQSAAQYSQRLRATKKDSEKGHFFVNGQHLAFGPTIMQHLNMLVSEQLQIIAREVYRGNLDDDSDVSNYFYDQDGSFSSRPTLVFPEPDPDTGAIPSVKLVNLLEASAGFSPHGQVVNSFVYPVAAQDGGVSPTPNTTMWVVGDLNSLQGAKLVRSALEMVTESRVRLGFVHQPSSERTVPQVEVAQPRLSTFLYQLIDKDALKHITPDELAGIVDEIVKSYPASNVVPVGRIHNAADDGSETQKTVASDSASANLLSHFMKDAGWHLADAVDSTAFWQQAAIFARRLEVEPDSLALVVGGRVVIAPPEDISAEDLRTLLQYETTKRIQPVVDGLQHVGIALEELGRESYTDTVTLVSSIIAKAFDDNGSEGGMKGGSGPRSHALERLPANDSSFELGTRNSATFRVIAIINPLSERAQRIIGVIDLLSRMEGVWIKVIFNPNPMLTELPLKRFYRFSAPHELTFANDEEVPAHLTFLDMPQEAVLTMGLEAPPAWLTMPEEAIYDLDNIRLRDLPPQDRRLGVSATYEIKHVLIEGHAQSDGRTPPRGLQLVLESPDGTEQLDTIVMANLAYFQFKARPGMFNLTIREGRSSDIYQLESVGTHGVRSPNVSVTGNVVILDSLSGLTILPKFAKKTGMEDEEVLESDIEKTMANGRGRKKGSVFGQAKQAASSLAKKASSLVGSSPSNRTNAAINIFTVASGHLYERMTYIMVLSVIKHTKSTVKFWFIENFLSPSFKEFIPHLAAEYGFQYELVTYAWPHWLRPQREKQRLIWGYKILFLDVLFPLDLDKVIFVDADQIVRTDMKELVDLDLHGAPYGYPPMGNDSYDMDNFRFWEQGYWKDFLQGKPYHISALYVVDLNRFREVAAGDILRGQYQGLSSDPNSLANLDQDLPNHLQHTVPIFTLDKTWLWCETWCSTEWLPQAKTIDLCSNPKTKEPKLDRARRQIPEWTVYDDEVAAFAQRLAEANRLGKNVVAPAEVERIGVKERIKEVGRGDETGKVPAESAGKGAASNDDSSSAHGNVHDEL</sequence>
<dbReference type="Pfam" id="PF18403">
    <property type="entry name" value="Thioredoxin_15"/>
    <property type="match status" value="1"/>
</dbReference>
<dbReference type="Proteomes" id="UP000078113">
    <property type="component" value="Unassembled WGS sequence"/>
</dbReference>
<keyword evidence="8" id="KW-0325">Glycoprotein</keyword>
<protein>
    <recommendedName>
        <fullName evidence="17">UDP-glucose:glycoprotein glucosyltransferase</fullName>
    </recommendedName>
</protein>
<dbReference type="InterPro" id="IPR040693">
    <property type="entry name" value="UGGT_TRXL_1"/>
</dbReference>
<keyword evidence="6" id="KW-0732">Signal</keyword>
<comment type="caution">
    <text evidence="15">The sequence shown here is derived from an EMBL/GenBank/DDBJ whole genome shotgun (WGS) entry which is preliminary data.</text>
</comment>
<dbReference type="InterPro" id="IPR040497">
    <property type="entry name" value="Glyco_transf_24"/>
</dbReference>
<reference evidence="15" key="1">
    <citation type="submission" date="2016-04" db="EMBL/GenBank/DDBJ databases">
        <authorList>
            <person name="Nguyen H.D."/>
            <person name="Samba Siva P."/>
            <person name="Cullis J."/>
            <person name="Levesque C.A."/>
            <person name="Hambleton S."/>
        </authorList>
    </citation>
    <scope>NUCLEOTIDE SEQUENCE</scope>
    <source>
        <strain evidence="15">DAOMC 236422</strain>
    </source>
</reference>
<comment type="subcellular location">
    <subcellularLocation>
        <location evidence="2">Endoplasmic reticulum lumen</location>
    </subcellularLocation>
</comment>
<dbReference type="CDD" id="cd06432">
    <property type="entry name" value="GT8_HUGT1_C_like"/>
    <property type="match status" value="1"/>
</dbReference>
<keyword evidence="7" id="KW-0256">Endoplasmic reticulum</keyword>
<dbReference type="PANTHER" id="PTHR11226">
    <property type="entry name" value="UDP-GLUCOSE GLYCOPROTEIN:GLUCOSYLTRANSFERASE"/>
    <property type="match status" value="1"/>
</dbReference>
<evidence type="ECO:0000259" key="14">
    <source>
        <dbReference type="Pfam" id="PF18404"/>
    </source>
</evidence>
<organism evidence="15 16">
    <name type="scientific">Tilletia walkeri</name>
    <dbReference type="NCBI Taxonomy" id="117179"/>
    <lineage>
        <taxon>Eukaryota</taxon>
        <taxon>Fungi</taxon>
        <taxon>Dikarya</taxon>
        <taxon>Basidiomycota</taxon>
        <taxon>Ustilaginomycotina</taxon>
        <taxon>Exobasidiomycetes</taxon>
        <taxon>Tilletiales</taxon>
        <taxon>Tilletiaceae</taxon>
        <taxon>Tilletia</taxon>
    </lineage>
</organism>
<dbReference type="GO" id="GO:0036503">
    <property type="term" value="P:ERAD pathway"/>
    <property type="evidence" value="ECO:0007669"/>
    <property type="project" value="TreeGrafter"/>
</dbReference>
<comment type="cofactor">
    <cofactor evidence="1">
        <name>Ca(2+)</name>
        <dbReference type="ChEBI" id="CHEBI:29108"/>
    </cofactor>
</comment>
<gene>
    <name evidence="15" type="ORF">A4X09_0g85</name>
</gene>
<dbReference type="EMBL" id="LWDG02000001">
    <property type="protein sequence ID" value="KAE8272258.1"/>
    <property type="molecule type" value="Genomic_DNA"/>
</dbReference>
<dbReference type="InterPro" id="IPR040694">
    <property type="entry name" value="UGGT_TRXL_2"/>
</dbReference>
<evidence type="ECO:0000259" key="10">
    <source>
        <dbReference type="Pfam" id="PF18400"/>
    </source>
</evidence>
<dbReference type="GO" id="GO:0003980">
    <property type="term" value="F:UDP-glucose:glycoprotein glucosyltransferase activity"/>
    <property type="evidence" value="ECO:0007669"/>
    <property type="project" value="InterPro"/>
</dbReference>
<dbReference type="FunFam" id="3.90.550.10:FF:000065">
    <property type="entry name" value="UDP-glucose:glycoprotein glucosyltransferase, putative"/>
    <property type="match status" value="1"/>
</dbReference>
<evidence type="ECO:0000256" key="6">
    <source>
        <dbReference type="ARBA" id="ARBA00022729"/>
    </source>
</evidence>
<evidence type="ECO:0000256" key="3">
    <source>
        <dbReference type="ARBA" id="ARBA00004922"/>
    </source>
</evidence>
<reference evidence="15" key="2">
    <citation type="journal article" date="2019" name="IMA Fungus">
        <title>Genome sequencing and comparison of five Tilletia species to identify candidate genes for the detection of regulated species infecting wheat.</title>
        <authorList>
            <person name="Nguyen H.D.T."/>
            <person name="Sultana T."/>
            <person name="Kesanakurti P."/>
            <person name="Hambleton S."/>
        </authorList>
    </citation>
    <scope>NUCLEOTIDE SEQUENCE</scope>
    <source>
        <strain evidence="15">DAOMC 236422</strain>
    </source>
</reference>
<dbReference type="Pfam" id="PF18400">
    <property type="entry name" value="Thioredoxin_12"/>
    <property type="match status" value="1"/>
</dbReference>
<evidence type="ECO:0000256" key="1">
    <source>
        <dbReference type="ARBA" id="ARBA00001913"/>
    </source>
</evidence>
<feature type="region of interest" description="Disordered" evidence="9">
    <location>
        <begin position="1765"/>
        <end position="1806"/>
    </location>
</feature>
<dbReference type="Pfam" id="PF18402">
    <property type="entry name" value="Thioredoxin_14"/>
    <property type="match status" value="1"/>
</dbReference>
<feature type="domain" description="UGGT thioredoxin-like" evidence="12">
    <location>
        <begin position="575"/>
        <end position="861"/>
    </location>
</feature>